<dbReference type="Proteomes" id="UP000037405">
    <property type="component" value="Unassembled WGS sequence"/>
</dbReference>
<accession>A0A0M0FZJ7</accession>
<gene>
    <name evidence="3" type="ORF">AF331_19145</name>
</gene>
<protein>
    <submittedName>
        <fullName evidence="3">Uncharacterized protein</fullName>
    </submittedName>
</protein>
<sequence>MGDPLAEEAHGLPPESEVLHGNHEGYKEPIRIVFDMKWSFLVFDLASFLSLIISPSFAHTKINDEQRRRLL</sequence>
<reference evidence="4" key="1">
    <citation type="submission" date="2015-07" db="EMBL/GenBank/DDBJ databases">
        <title>Fjat-14235 jcm11544.</title>
        <authorList>
            <person name="Liu B."/>
            <person name="Wang J."/>
            <person name="Zhu Y."/>
            <person name="Liu G."/>
            <person name="Chen Q."/>
            <person name="Chen Z."/>
            <person name="Lan J."/>
            <person name="Che J."/>
            <person name="Ge C."/>
            <person name="Shi H."/>
            <person name="Pan Z."/>
            <person name="Liu X."/>
        </authorList>
    </citation>
    <scope>NUCLEOTIDE SEQUENCE [LARGE SCALE GENOMIC DNA]</scope>
    <source>
        <strain evidence="4">JCM 11544</strain>
    </source>
</reference>
<evidence type="ECO:0000256" key="1">
    <source>
        <dbReference type="SAM" id="MobiDB-lite"/>
    </source>
</evidence>
<evidence type="ECO:0000313" key="4">
    <source>
        <dbReference type="Proteomes" id="UP000037405"/>
    </source>
</evidence>
<keyword evidence="4" id="KW-1185">Reference proteome</keyword>
<evidence type="ECO:0000313" key="3">
    <source>
        <dbReference type="EMBL" id="KON82959.1"/>
    </source>
</evidence>
<comment type="caution">
    <text evidence="3">The sequence shown here is derived from an EMBL/GenBank/DDBJ whole genome shotgun (WGS) entry which is preliminary data.</text>
</comment>
<feature type="region of interest" description="Disordered" evidence="1">
    <location>
        <begin position="1"/>
        <end position="21"/>
    </location>
</feature>
<keyword evidence="2" id="KW-0472">Membrane</keyword>
<name>A0A0M0FZJ7_9BACI</name>
<dbReference type="PATRIC" id="fig|189381.12.peg.3340"/>
<proteinExistence type="predicted"/>
<dbReference type="AlphaFoldDB" id="A0A0M0FZJ7"/>
<evidence type="ECO:0000256" key="2">
    <source>
        <dbReference type="SAM" id="Phobius"/>
    </source>
</evidence>
<organism evidence="3 4">
    <name type="scientific">Rossellomorea marisflavi</name>
    <dbReference type="NCBI Taxonomy" id="189381"/>
    <lineage>
        <taxon>Bacteria</taxon>
        <taxon>Bacillati</taxon>
        <taxon>Bacillota</taxon>
        <taxon>Bacilli</taxon>
        <taxon>Bacillales</taxon>
        <taxon>Bacillaceae</taxon>
        <taxon>Rossellomorea</taxon>
    </lineage>
</organism>
<feature type="transmembrane region" description="Helical" evidence="2">
    <location>
        <begin position="38"/>
        <end position="58"/>
    </location>
</feature>
<keyword evidence="2" id="KW-1133">Transmembrane helix</keyword>
<dbReference type="EMBL" id="LGUE01000008">
    <property type="protein sequence ID" value="KON82959.1"/>
    <property type="molecule type" value="Genomic_DNA"/>
</dbReference>
<keyword evidence="2" id="KW-0812">Transmembrane</keyword>